<organism evidence="2 3">
    <name type="scientific">Camelus dromedarius</name>
    <name type="common">Dromedary</name>
    <name type="synonym">Arabian camel</name>
    <dbReference type="NCBI Taxonomy" id="9838"/>
    <lineage>
        <taxon>Eukaryota</taxon>
        <taxon>Metazoa</taxon>
        <taxon>Chordata</taxon>
        <taxon>Craniata</taxon>
        <taxon>Vertebrata</taxon>
        <taxon>Euteleostomi</taxon>
        <taxon>Mammalia</taxon>
        <taxon>Eutheria</taxon>
        <taxon>Laurasiatheria</taxon>
        <taxon>Artiodactyla</taxon>
        <taxon>Tylopoda</taxon>
        <taxon>Camelidae</taxon>
        <taxon>Camelus</taxon>
    </lineage>
</organism>
<feature type="region of interest" description="Disordered" evidence="1">
    <location>
        <begin position="28"/>
        <end position="59"/>
    </location>
</feature>
<protein>
    <submittedName>
        <fullName evidence="2">GTPase IMAP family member 6</fullName>
    </submittedName>
</protein>
<gene>
    <name evidence="2" type="ORF">Cadr_000008641</name>
</gene>
<dbReference type="AlphaFoldDB" id="A0A5N4DXI4"/>
<dbReference type="EMBL" id="JWIN03000007">
    <property type="protein sequence ID" value="KAB1275861.1"/>
    <property type="molecule type" value="Genomic_DNA"/>
</dbReference>
<comment type="caution">
    <text evidence="2">The sequence shown here is derived from an EMBL/GenBank/DDBJ whole genome shotgun (WGS) entry which is preliminary data.</text>
</comment>
<keyword evidence="3" id="KW-1185">Reference proteome</keyword>
<name>A0A5N4DXI4_CAMDR</name>
<evidence type="ECO:0000313" key="3">
    <source>
        <dbReference type="Proteomes" id="UP000299084"/>
    </source>
</evidence>
<proteinExistence type="predicted"/>
<evidence type="ECO:0000256" key="1">
    <source>
        <dbReference type="SAM" id="MobiDB-lite"/>
    </source>
</evidence>
<evidence type="ECO:0000313" key="2">
    <source>
        <dbReference type="EMBL" id="KAB1275861.1"/>
    </source>
</evidence>
<sequence>MEALSSMYSAAWGTVSCLFRSGSPVACKASPLQGETKSSRECGPRGNRKHGRSSCPTGSRVMEEGEYKLILQENLGAVLSLDPTQDVSGGRM</sequence>
<accession>A0A5N4DXI4</accession>
<dbReference type="Proteomes" id="UP000299084">
    <property type="component" value="Unassembled WGS sequence"/>
</dbReference>
<reference evidence="2 3" key="1">
    <citation type="journal article" date="2019" name="Mol. Ecol. Resour.">
        <title>Improving Illumina assemblies with Hi-C and long reads: an example with the North African dromedary.</title>
        <authorList>
            <person name="Elbers J.P."/>
            <person name="Rogers M.F."/>
            <person name="Perelman P.L."/>
            <person name="Proskuryakova A.A."/>
            <person name="Serdyukova N.A."/>
            <person name="Johnson W.E."/>
            <person name="Horin P."/>
            <person name="Corander J."/>
            <person name="Murphy D."/>
            <person name="Burger P.A."/>
        </authorList>
    </citation>
    <scope>NUCLEOTIDE SEQUENCE [LARGE SCALE GENOMIC DNA]</scope>
    <source>
        <strain evidence="2">Drom800</strain>
        <tissue evidence="2">Blood</tissue>
    </source>
</reference>